<proteinExistence type="predicted"/>
<dbReference type="AlphaFoldDB" id="X0WM53"/>
<sequence>PVVESVVAMVLADHALRAGLIPRVLGGEGS</sequence>
<name>X0WM53_9ZZZZ</name>
<gene>
    <name evidence="1" type="ORF">S01H1_61136</name>
</gene>
<comment type="caution">
    <text evidence="1">The sequence shown here is derived from an EMBL/GenBank/DDBJ whole genome shotgun (WGS) entry which is preliminary data.</text>
</comment>
<reference evidence="1" key="1">
    <citation type="journal article" date="2014" name="Front. Microbiol.">
        <title>High frequency of phylogenetically diverse reductive dehalogenase-homologous genes in deep subseafloor sedimentary metagenomes.</title>
        <authorList>
            <person name="Kawai M."/>
            <person name="Futagami T."/>
            <person name="Toyoda A."/>
            <person name="Takaki Y."/>
            <person name="Nishi S."/>
            <person name="Hori S."/>
            <person name="Arai W."/>
            <person name="Tsubouchi T."/>
            <person name="Morono Y."/>
            <person name="Uchiyama I."/>
            <person name="Ito T."/>
            <person name="Fujiyama A."/>
            <person name="Inagaki F."/>
            <person name="Takami H."/>
        </authorList>
    </citation>
    <scope>NUCLEOTIDE SEQUENCE</scope>
    <source>
        <strain evidence="1">Expedition CK06-06</strain>
    </source>
</reference>
<feature type="non-terminal residue" evidence="1">
    <location>
        <position position="1"/>
    </location>
</feature>
<protein>
    <submittedName>
        <fullName evidence="1">Uncharacterized protein</fullName>
    </submittedName>
</protein>
<organism evidence="1">
    <name type="scientific">marine sediment metagenome</name>
    <dbReference type="NCBI Taxonomy" id="412755"/>
    <lineage>
        <taxon>unclassified sequences</taxon>
        <taxon>metagenomes</taxon>
        <taxon>ecological metagenomes</taxon>
    </lineage>
</organism>
<evidence type="ECO:0000313" key="1">
    <source>
        <dbReference type="EMBL" id="GAG31730.1"/>
    </source>
</evidence>
<dbReference type="EMBL" id="BARS01040076">
    <property type="protein sequence ID" value="GAG31730.1"/>
    <property type="molecule type" value="Genomic_DNA"/>
</dbReference>
<accession>X0WM53</accession>